<gene>
    <name evidence="1" type="ORF">ACFQL7_25600</name>
    <name evidence="2" type="ORF">ACFQL7_27345</name>
</gene>
<dbReference type="Proteomes" id="UP001596417">
    <property type="component" value="Unassembled WGS sequence"/>
</dbReference>
<evidence type="ECO:0000313" key="1">
    <source>
        <dbReference type="EMBL" id="MFC7192851.1"/>
    </source>
</evidence>
<keyword evidence="3" id="KW-1185">Reference proteome</keyword>
<dbReference type="EMBL" id="JBHTAX010000006">
    <property type="protein sequence ID" value="MFC7192851.1"/>
    <property type="molecule type" value="Genomic_DNA"/>
</dbReference>
<dbReference type="GeneID" id="76202624"/>
<reference evidence="2" key="1">
    <citation type="journal article" date="2014" name="Int. J. Syst. Evol. Microbiol.">
        <title>Complete genome sequence of Corynebacterium casei LMG S-19264T (=DSM 44701T), isolated from a smear-ripened cheese.</title>
        <authorList>
            <consortium name="US DOE Joint Genome Institute (JGI-PGF)"/>
            <person name="Walter F."/>
            <person name="Albersmeier A."/>
            <person name="Kalinowski J."/>
            <person name="Ruckert C."/>
        </authorList>
    </citation>
    <scope>NUCLEOTIDE SEQUENCE [LARGE SCALE GENOMIC DNA]</scope>
    <source>
        <strain evidence="2">NBRC 107106</strain>
    </source>
</reference>
<sequence>MHSIAEDETYHCLDPILLVIGETPPDEVAVNAYVFHREGDVERLHRGNTGYESER</sequence>
<evidence type="ECO:0000313" key="2">
    <source>
        <dbReference type="EMBL" id="MFC7193128.1"/>
    </source>
</evidence>
<reference evidence="3" key="2">
    <citation type="journal article" date="2019" name="Int. J. Syst. Evol. Microbiol.">
        <title>The Global Catalogue of Microorganisms (GCM) 10K type strain sequencing project: providing services to taxonomists for standard genome sequencing and annotation.</title>
        <authorList>
            <consortium name="The Broad Institute Genomics Platform"/>
            <consortium name="The Broad Institute Genome Sequencing Center for Infectious Disease"/>
            <person name="Wu L."/>
            <person name="Ma J."/>
        </authorList>
    </citation>
    <scope>NUCLEOTIDE SEQUENCE [LARGE SCALE GENOMIC DNA]</scope>
    <source>
        <strain evidence="3">RDMS1</strain>
    </source>
</reference>
<protein>
    <submittedName>
        <fullName evidence="2">Uncharacterized protein</fullName>
    </submittedName>
</protein>
<comment type="caution">
    <text evidence="2">The sequence shown here is derived from an EMBL/GenBank/DDBJ whole genome shotgun (WGS) entry which is preliminary data.</text>
</comment>
<evidence type="ECO:0000313" key="3">
    <source>
        <dbReference type="Proteomes" id="UP001596417"/>
    </source>
</evidence>
<accession>A0ABD5YV82</accession>
<proteinExistence type="predicted"/>
<name>A0ABD5YV82_9EURY</name>
<dbReference type="EMBL" id="JBHTAX010000006">
    <property type="protein sequence ID" value="MFC7193128.1"/>
    <property type="molecule type" value="Genomic_DNA"/>
</dbReference>
<dbReference type="AlphaFoldDB" id="A0ABD5YV82"/>
<reference evidence="2" key="3">
    <citation type="submission" date="2024-09" db="EMBL/GenBank/DDBJ databases">
        <authorList>
            <person name="Sun Q."/>
        </authorList>
    </citation>
    <scope>NUCLEOTIDE SEQUENCE</scope>
    <source>
        <strain evidence="2">NBRC 107106</strain>
    </source>
</reference>
<organism evidence="2 3">
    <name type="scientific">Halocatena marina</name>
    <dbReference type="NCBI Taxonomy" id="2934937"/>
    <lineage>
        <taxon>Archaea</taxon>
        <taxon>Methanobacteriati</taxon>
        <taxon>Methanobacteriota</taxon>
        <taxon>Stenosarchaea group</taxon>
        <taxon>Halobacteria</taxon>
        <taxon>Halobacteriales</taxon>
        <taxon>Natronomonadaceae</taxon>
        <taxon>Halocatena</taxon>
    </lineage>
</organism>
<dbReference type="RefSeq" id="WP_248910493.1">
    <property type="nucleotide sequence ID" value="NZ_CP109982.1"/>
</dbReference>